<feature type="transmembrane region" description="Helical" evidence="1">
    <location>
        <begin position="224"/>
        <end position="247"/>
    </location>
</feature>
<feature type="transmembrane region" description="Helical" evidence="1">
    <location>
        <begin position="63"/>
        <end position="83"/>
    </location>
</feature>
<feature type="transmembrane region" description="Helical" evidence="1">
    <location>
        <begin position="104"/>
        <end position="125"/>
    </location>
</feature>
<keyword evidence="1" id="KW-0812">Transmembrane</keyword>
<proteinExistence type="predicted"/>
<keyword evidence="3" id="KW-1185">Reference proteome</keyword>
<keyword evidence="1" id="KW-0472">Membrane</keyword>
<accession>A0A3N0BJR2</accession>
<evidence type="ECO:0000256" key="1">
    <source>
        <dbReference type="SAM" id="Phobius"/>
    </source>
</evidence>
<feature type="transmembrane region" description="Helical" evidence="1">
    <location>
        <begin position="37"/>
        <end position="57"/>
    </location>
</feature>
<gene>
    <name evidence="2" type="ORF">DMP08_02080</name>
</gene>
<feature type="transmembrane region" description="Helical" evidence="1">
    <location>
        <begin position="182"/>
        <end position="204"/>
    </location>
</feature>
<dbReference type="Proteomes" id="UP000278632">
    <property type="component" value="Unassembled WGS sequence"/>
</dbReference>
<feature type="transmembrane region" description="Helical" evidence="1">
    <location>
        <begin position="6"/>
        <end position="25"/>
    </location>
</feature>
<reference evidence="3" key="1">
    <citation type="submission" date="2018-05" db="EMBL/GenBank/DDBJ databases">
        <title>Genome Sequencing of selected type strains of the family Eggerthellaceae.</title>
        <authorList>
            <person name="Danylec N."/>
            <person name="Stoll D.A."/>
            <person name="Doetsch A."/>
            <person name="Huch M."/>
        </authorList>
    </citation>
    <scope>NUCLEOTIDE SEQUENCE [LARGE SCALE GENOMIC DNA]</scope>
    <source>
        <strain evidence="3">DSM 16106</strain>
    </source>
</reference>
<dbReference type="AlphaFoldDB" id="A0A3N0BJR2"/>
<name>A0A3N0BJR2_9ACTN</name>
<sequence>MSITLLPIIPSILQVLPFVAAFSVLCAKALRSNPLPFYLGWTAVVVLATWGGLASALPAFDKVIQLLASSYVGVSFYLVVMFVGAFDRTPLVKRVLSVRSELSIIGGILVMGHLVRVFGLLAMSFTPQWGQIWGHPAAELMFAAAVLVGLPLTATFVVPWITSFPFVRARMSAKMWKRTQKLVYPFMFLMVAQGFLLALGHALYGYPFDGSVMMVLMQNPVEWLATFAQQVATEWTYLALGAGYAVLRLRKRSRDKARRSCAASECASSRFGAFGDSWNFALYRVGSGILVVRIQEPTIIRRGNQPCSRYTMPYCTFSISFRASTCSLRRSLT</sequence>
<evidence type="ECO:0000313" key="3">
    <source>
        <dbReference type="Proteomes" id="UP000278632"/>
    </source>
</evidence>
<organism evidence="2 3">
    <name type="scientific">Paraeggerthella hongkongensis</name>
    <dbReference type="NCBI Taxonomy" id="230658"/>
    <lineage>
        <taxon>Bacteria</taxon>
        <taxon>Bacillati</taxon>
        <taxon>Actinomycetota</taxon>
        <taxon>Coriobacteriia</taxon>
        <taxon>Eggerthellales</taxon>
        <taxon>Eggerthellaceae</taxon>
        <taxon>Paraeggerthella</taxon>
    </lineage>
</organism>
<dbReference type="OrthoDB" id="3197320at2"/>
<keyword evidence="1" id="KW-1133">Transmembrane helix</keyword>
<dbReference type="RefSeq" id="WP_123191337.1">
    <property type="nucleotide sequence ID" value="NZ_QICD01000002.1"/>
</dbReference>
<evidence type="ECO:0000313" key="2">
    <source>
        <dbReference type="EMBL" id="RNL48421.1"/>
    </source>
</evidence>
<comment type="caution">
    <text evidence="2">The sequence shown here is derived from an EMBL/GenBank/DDBJ whole genome shotgun (WGS) entry which is preliminary data.</text>
</comment>
<protein>
    <submittedName>
        <fullName evidence="2">Uncharacterized protein</fullName>
    </submittedName>
</protein>
<dbReference type="EMBL" id="QICD01000002">
    <property type="protein sequence ID" value="RNL48421.1"/>
    <property type="molecule type" value="Genomic_DNA"/>
</dbReference>
<feature type="transmembrane region" description="Helical" evidence="1">
    <location>
        <begin position="140"/>
        <end position="161"/>
    </location>
</feature>